<proteinExistence type="predicted"/>
<evidence type="ECO:0000313" key="1">
    <source>
        <dbReference type="EMBL" id="CCQ44472.1"/>
    </source>
</evidence>
<gene>
    <name evidence="1" type="ORF">ARTSIC4J27_398</name>
</gene>
<dbReference type="Proteomes" id="UP000035722">
    <property type="component" value="Unassembled WGS sequence"/>
</dbReference>
<dbReference type="InterPro" id="IPR036661">
    <property type="entry name" value="Luciferase-like_sf"/>
</dbReference>
<dbReference type="AlphaFoldDB" id="A0A024GY12"/>
<dbReference type="GO" id="GO:0016705">
    <property type="term" value="F:oxidoreductase activity, acting on paired donors, with incorporation or reduction of molecular oxygen"/>
    <property type="evidence" value="ECO:0007669"/>
    <property type="project" value="InterPro"/>
</dbReference>
<dbReference type="EMBL" id="CAQI01000027">
    <property type="protein sequence ID" value="CCQ44472.1"/>
    <property type="molecule type" value="Genomic_DNA"/>
</dbReference>
<protein>
    <submittedName>
        <fullName evidence="1">Uncharacterized protein</fullName>
    </submittedName>
</protein>
<dbReference type="STRING" id="861266.ARTSIC4J27_398"/>
<reference evidence="2" key="1">
    <citation type="journal article" date="2014" name="Genome Announc.">
        <title>Genome Sequence of Arthrobacter siccitolerans 4J27, a Xeroprotectant-Producing Desiccation-Tolerant Microorganism.</title>
        <authorList>
            <person name="Manzanera M."/>
            <person name="Santa-Cruz-Calvo L."/>
            <person name="Vilchez J.I."/>
            <person name="Garcia-Fontana C."/>
            <person name="Silva-Castro G.A."/>
            <person name="Calvo C."/>
            <person name="Gonzalez-Lopez J."/>
        </authorList>
    </citation>
    <scope>NUCLEOTIDE SEQUENCE [LARGE SCALE GENOMIC DNA]</scope>
    <source>
        <strain evidence="2">4J27</strain>
    </source>
</reference>
<sequence>MGTTETIVDGLQKLQDTGISGTCVGLVDYDEGLDRMNERIFPLMRRAGLRD</sequence>
<name>A0A024GY12_9MICC</name>
<accession>A0A024GY12</accession>
<organism evidence="1 2">
    <name type="scientific">Pseudarthrobacter siccitolerans</name>
    <dbReference type="NCBI Taxonomy" id="861266"/>
    <lineage>
        <taxon>Bacteria</taxon>
        <taxon>Bacillati</taxon>
        <taxon>Actinomycetota</taxon>
        <taxon>Actinomycetes</taxon>
        <taxon>Micrococcales</taxon>
        <taxon>Micrococcaceae</taxon>
        <taxon>Pseudarthrobacter</taxon>
    </lineage>
</organism>
<keyword evidence="2" id="KW-1185">Reference proteome</keyword>
<comment type="caution">
    <text evidence="1">The sequence shown here is derived from an EMBL/GenBank/DDBJ whole genome shotgun (WGS) entry which is preliminary data.</text>
</comment>
<dbReference type="Gene3D" id="3.20.20.30">
    <property type="entry name" value="Luciferase-like domain"/>
    <property type="match status" value="1"/>
</dbReference>
<dbReference type="SUPFAM" id="SSF51679">
    <property type="entry name" value="Bacterial luciferase-like"/>
    <property type="match status" value="1"/>
</dbReference>
<evidence type="ECO:0000313" key="2">
    <source>
        <dbReference type="Proteomes" id="UP000035722"/>
    </source>
</evidence>